<keyword evidence="2" id="KW-0813">Transport</keyword>
<keyword evidence="4" id="KW-0410">Iron transport</keyword>
<keyword evidence="8" id="KW-0406">Ion transport</keyword>
<gene>
    <name evidence="11" type="ORF">FEZ08_00190</name>
</gene>
<dbReference type="GO" id="GO:0006826">
    <property type="term" value="P:iron ion transport"/>
    <property type="evidence" value="ECO:0007669"/>
    <property type="project" value="UniProtKB-KW"/>
</dbReference>
<dbReference type="Gene3D" id="3.40.50.300">
    <property type="entry name" value="P-loop containing nucleotide triphosphate hydrolases"/>
    <property type="match status" value="1"/>
</dbReference>
<dbReference type="PROSITE" id="PS50893">
    <property type="entry name" value="ABC_TRANSPORTER_2"/>
    <property type="match status" value="1"/>
</dbReference>
<evidence type="ECO:0000256" key="4">
    <source>
        <dbReference type="ARBA" id="ARBA00022496"/>
    </source>
</evidence>
<proteinExistence type="predicted"/>
<dbReference type="EMBL" id="VBWP01000001">
    <property type="protein sequence ID" value="TLG77070.1"/>
    <property type="molecule type" value="Genomic_DNA"/>
</dbReference>
<dbReference type="InterPro" id="IPR003593">
    <property type="entry name" value="AAA+_ATPase"/>
</dbReference>
<keyword evidence="7" id="KW-0408">Iron</keyword>
<dbReference type="PANTHER" id="PTHR42771">
    <property type="entry name" value="IRON(3+)-HYDROXAMATE IMPORT ATP-BINDING PROTEIN FHUC"/>
    <property type="match status" value="1"/>
</dbReference>
<evidence type="ECO:0000313" key="11">
    <source>
        <dbReference type="EMBL" id="TLG77070.1"/>
    </source>
</evidence>
<dbReference type="FunFam" id="3.40.50.300:FF:000134">
    <property type="entry name" value="Iron-enterobactin ABC transporter ATP-binding protein"/>
    <property type="match status" value="1"/>
</dbReference>
<evidence type="ECO:0000256" key="2">
    <source>
        <dbReference type="ARBA" id="ARBA00022448"/>
    </source>
</evidence>
<dbReference type="CDD" id="cd03214">
    <property type="entry name" value="ABC_Iron-Siderophores_B12_Hemin"/>
    <property type="match status" value="1"/>
</dbReference>
<keyword evidence="3" id="KW-1003">Cell membrane</keyword>
<dbReference type="Pfam" id="PF00005">
    <property type="entry name" value="ABC_tran"/>
    <property type="match status" value="1"/>
</dbReference>
<keyword evidence="5" id="KW-0547">Nucleotide-binding</keyword>
<dbReference type="FunCoup" id="A0A5R8QH91">
    <property type="interactions" value="39"/>
</dbReference>
<evidence type="ECO:0000256" key="7">
    <source>
        <dbReference type="ARBA" id="ARBA00023004"/>
    </source>
</evidence>
<evidence type="ECO:0000256" key="9">
    <source>
        <dbReference type="ARBA" id="ARBA00023136"/>
    </source>
</evidence>
<dbReference type="RefSeq" id="WP_138189682.1">
    <property type="nucleotide sequence ID" value="NZ_VBWP01000001.1"/>
</dbReference>
<dbReference type="AlphaFoldDB" id="A0A5R8QH91"/>
<dbReference type="InterPro" id="IPR017871">
    <property type="entry name" value="ABC_transporter-like_CS"/>
</dbReference>
<dbReference type="SMART" id="SM00382">
    <property type="entry name" value="AAA"/>
    <property type="match status" value="1"/>
</dbReference>
<accession>A0A5R8QH91</accession>
<evidence type="ECO:0000256" key="8">
    <source>
        <dbReference type="ARBA" id="ARBA00023065"/>
    </source>
</evidence>
<dbReference type="InParanoid" id="A0A5R8QH91"/>
<evidence type="ECO:0000256" key="6">
    <source>
        <dbReference type="ARBA" id="ARBA00022840"/>
    </source>
</evidence>
<evidence type="ECO:0000256" key="3">
    <source>
        <dbReference type="ARBA" id="ARBA00022475"/>
    </source>
</evidence>
<keyword evidence="12" id="KW-1185">Reference proteome</keyword>
<evidence type="ECO:0000256" key="1">
    <source>
        <dbReference type="ARBA" id="ARBA00004202"/>
    </source>
</evidence>
<evidence type="ECO:0000259" key="10">
    <source>
        <dbReference type="PROSITE" id="PS50893"/>
    </source>
</evidence>
<protein>
    <submittedName>
        <fullName evidence="11">ABC transporter ATP-binding protein</fullName>
    </submittedName>
</protein>
<name>A0A5R8QH91_9FIRM</name>
<comment type="subcellular location">
    <subcellularLocation>
        <location evidence="1">Cell membrane</location>
        <topology evidence="1">Peripheral membrane protein</topology>
    </subcellularLocation>
</comment>
<sequence>MYSLETRNIDVAYEGHKIIEEMNLLIPKGQITVIIGPNGCGKSTLLKALARIIKPVSGEIILNDLALSKQTTKEVAKQMAILPQSPEAPNGMTVEELIAYGRYPHQSGFGRLQEADKKVIDWALEATGITALRNCSLDALSGGQRQRVWIALAVAQETDLILLDEPTTYLDLAHQLEVLQLLHALNQEEERTIVMVLHDLNLAARFADNMIAMKDGQIVKYGPANDVMEKEVLREVFNIDGEIVADPRTGKNICITYDLL</sequence>
<feature type="domain" description="ABC transporter" evidence="10">
    <location>
        <begin position="4"/>
        <end position="240"/>
    </location>
</feature>
<dbReference type="PANTHER" id="PTHR42771:SF4">
    <property type="entry name" value="IRON(3+)-HYDROXAMATE IMPORT ATP-BINDING PROTEIN FHUC"/>
    <property type="match status" value="1"/>
</dbReference>
<evidence type="ECO:0000313" key="12">
    <source>
        <dbReference type="Proteomes" id="UP000306912"/>
    </source>
</evidence>
<dbReference type="GO" id="GO:0005886">
    <property type="term" value="C:plasma membrane"/>
    <property type="evidence" value="ECO:0007669"/>
    <property type="project" value="UniProtKB-SubCell"/>
</dbReference>
<dbReference type="InterPro" id="IPR051535">
    <property type="entry name" value="Siderophore_ABC-ATPase"/>
</dbReference>
<keyword evidence="6 11" id="KW-0067">ATP-binding</keyword>
<dbReference type="OrthoDB" id="9787851at2"/>
<reference evidence="11 12" key="1">
    <citation type="submission" date="2019-05" db="EMBL/GenBank/DDBJ databases">
        <title>Culicoidintestinum kansasii gen. nov., sp. nov. from the gastrointestinal tract of the biting midge, Culicoides sonorensis.</title>
        <authorList>
            <person name="Neupane S."/>
            <person name="Ghosh A."/>
            <person name="Gunther S."/>
            <person name="Martin K."/>
            <person name="Zurek L."/>
        </authorList>
    </citation>
    <scope>NUCLEOTIDE SEQUENCE [LARGE SCALE GENOMIC DNA]</scope>
    <source>
        <strain evidence="11 12">CS-1</strain>
    </source>
</reference>
<dbReference type="Proteomes" id="UP000306912">
    <property type="component" value="Unassembled WGS sequence"/>
</dbReference>
<dbReference type="SUPFAM" id="SSF52540">
    <property type="entry name" value="P-loop containing nucleoside triphosphate hydrolases"/>
    <property type="match status" value="1"/>
</dbReference>
<evidence type="ECO:0000256" key="5">
    <source>
        <dbReference type="ARBA" id="ARBA00022741"/>
    </source>
</evidence>
<dbReference type="InterPro" id="IPR027417">
    <property type="entry name" value="P-loop_NTPase"/>
</dbReference>
<dbReference type="PROSITE" id="PS00211">
    <property type="entry name" value="ABC_TRANSPORTER_1"/>
    <property type="match status" value="1"/>
</dbReference>
<keyword evidence="9" id="KW-0472">Membrane</keyword>
<dbReference type="GO" id="GO:0005524">
    <property type="term" value="F:ATP binding"/>
    <property type="evidence" value="ECO:0007669"/>
    <property type="project" value="UniProtKB-KW"/>
</dbReference>
<comment type="caution">
    <text evidence="11">The sequence shown here is derived from an EMBL/GenBank/DDBJ whole genome shotgun (WGS) entry which is preliminary data.</text>
</comment>
<organism evidence="11 12">
    <name type="scientific">Culicoidibacter larvae</name>
    <dbReference type="NCBI Taxonomy" id="2579976"/>
    <lineage>
        <taxon>Bacteria</taxon>
        <taxon>Bacillati</taxon>
        <taxon>Bacillota</taxon>
        <taxon>Culicoidibacteria</taxon>
        <taxon>Culicoidibacterales</taxon>
        <taxon>Culicoidibacteraceae</taxon>
        <taxon>Culicoidibacter</taxon>
    </lineage>
</organism>
<dbReference type="GO" id="GO:0016887">
    <property type="term" value="F:ATP hydrolysis activity"/>
    <property type="evidence" value="ECO:0007669"/>
    <property type="project" value="InterPro"/>
</dbReference>
<dbReference type="InterPro" id="IPR003439">
    <property type="entry name" value="ABC_transporter-like_ATP-bd"/>
</dbReference>